<protein>
    <submittedName>
        <fullName evidence="2">Uncharacterized protein</fullName>
    </submittedName>
</protein>
<evidence type="ECO:0000313" key="3">
    <source>
        <dbReference type="Proteomes" id="UP001305414"/>
    </source>
</evidence>
<comment type="caution">
    <text evidence="2">The sequence shown here is derived from an EMBL/GenBank/DDBJ whole genome shotgun (WGS) entry which is preliminary data.</text>
</comment>
<accession>A0AAN7V4G0</accession>
<evidence type="ECO:0000313" key="2">
    <source>
        <dbReference type="EMBL" id="KAK5635599.1"/>
    </source>
</evidence>
<feature type="compositionally biased region" description="Basic and acidic residues" evidence="1">
    <location>
        <begin position="1"/>
        <end position="15"/>
    </location>
</feature>
<gene>
    <name evidence="2" type="ORF">RRF57_011311</name>
</gene>
<evidence type="ECO:0000256" key="1">
    <source>
        <dbReference type="SAM" id="MobiDB-lite"/>
    </source>
</evidence>
<name>A0AAN7V4G0_9PEZI</name>
<organism evidence="2 3">
    <name type="scientific">Xylaria bambusicola</name>
    <dbReference type="NCBI Taxonomy" id="326684"/>
    <lineage>
        <taxon>Eukaryota</taxon>
        <taxon>Fungi</taxon>
        <taxon>Dikarya</taxon>
        <taxon>Ascomycota</taxon>
        <taxon>Pezizomycotina</taxon>
        <taxon>Sordariomycetes</taxon>
        <taxon>Xylariomycetidae</taxon>
        <taxon>Xylariales</taxon>
        <taxon>Xylariaceae</taxon>
        <taxon>Xylaria</taxon>
    </lineage>
</organism>
<reference evidence="2 3" key="1">
    <citation type="submission" date="2023-10" db="EMBL/GenBank/DDBJ databases">
        <title>Draft genome sequence of Xylaria bambusicola isolate GMP-LS, the root and basal stem rot pathogen of sugarcane in Indonesia.</title>
        <authorList>
            <person name="Selvaraj P."/>
            <person name="Muralishankar V."/>
            <person name="Muruganantham S."/>
            <person name="Sp S."/>
            <person name="Haryani S."/>
            <person name="Lau K.J.X."/>
            <person name="Naqvi N.I."/>
        </authorList>
    </citation>
    <scope>NUCLEOTIDE SEQUENCE [LARGE SCALE GENOMIC DNA]</scope>
    <source>
        <strain evidence="2">GMP-LS</strain>
    </source>
</reference>
<dbReference type="Proteomes" id="UP001305414">
    <property type="component" value="Unassembled WGS sequence"/>
</dbReference>
<dbReference type="EMBL" id="JAWHQM010000055">
    <property type="protein sequence ID" value="KAK5635599.1"/>
    <property type="molecule type" value="Genomic_DNA"/>
</dbReference>
<dbReference type="AlphaFoldDB" id="A0AAN7V4G0"/>
<sequence length="62" mass="6988">MLPEHGEDSTTHDGEVPQVIAKAARSYHRKRDMESRPDSAVEHNGYSYGEVPEEHDGDRLTP</sequence>
<proteinExistence type="predicted"/>
<feature type="compositionally biased region" description="Basic and acidic residues" evidence="1">
    <location>
        <begin position="52"/>
        <end position="62"/>
    </location>
</feature>
<feature type="region of interest" description="Disordered" evidence="1">
    <location>
        <begin position="1"/>
        <end position="62"/>
    </location>
</feature>
<feature type="compositionally biased region" description="Basic and acidic residues" evidence="1">
    <location>
        <begin position="31"/>
        <end position="41"/>
    </location>
</feature>
<keyword evidence="3" id="KW-1185">Reference proteome</keyword>